<gene>
    <name evidence="1" type="ORF">NCTC10643_01104</name>
</gene>
<proteinExistence type="predicted"/>
<organism evidence="1 2">
    <name type="scientific">Mannheimia haemolytica</name>
    <name type="common">Pasteurella haemolytica</name>
    <dbReference type="NCBI Taxonomy" id="75985"/>
    <lineage>
        <taxon>Bacteria</taxon>
        <taxon>Pseudomonadati</taxon>
        <taxon>Pseudomonadota</taxon>
        <taxon>Gammaproteobacteria</taxon>
        <taxon>Pasteurellales</taxon>
        <taxon>Pasteurellaceae</taxon>
        <taxon>Mannheimia</taxon>
    </lineage>
</organism>
<name>A0A3S4WYY6_MANHA</name>
<dbReference type="RefSeq" id="WP_172595349.1">
    <property type="nucleotide sequence ID" value="NZ_LR134495.1"/>
</dbReference>
<evidence type="ECO:0000313" key="1">
    <source>
        <dbReference type="EMBL" id="VEI76903.1"/>
    </source>
</evidence>
<evidence type="ECO:0000313" key="2">
    <source>
        <dbReference type="Proteomes" id="UP000271188"/>
    </source>
</evidence>
<protein>
    <submittedName>
        <fullName evidence="1">Uncharacterized protein</fullName>
    </submittedName>
</protein>
<dbReference type="Proteomes" id="UP000271188">
    <property type="component" value="Chromosome"/>
</dbReference>
<sequence length="57" mass="6536">MNNPYHNVSQEYLDYLAKKVKQGQEDIKNGRIYSPKEVRKRVIAAAFRGAENAKKVA</sequence>
<dbReference type="EMBL" id="LR134495">
    <property type="protein sequence ID" value="VEI76903.1"/>
    <property type="molecule type" value="Genomic_DNA"/>
</dbReference>
<reference evidence="1" key="1">
    <citation type="submission" date="2018-12" db="EMBL/GenBank/DDBJ databases">
        <authorList>
            <consortium name="Pathogen Informatics"/>
        </authorList>
    </citation>
    <scope>NUCLEOTIDE SEQUENCE [LARGE SCALE GENOMIC DNA]</scope>
    <source>
        <strain evidence="1">NCTC10643</strain>
    </source>
</reference>
<dbReference type="AlphaFoldDB" id="A0A3S4WYY6"/>
<accession>A0A3S4WYY6</accession>